<reference evidence="1 2" key="1">
    <citation type="submission" date="2024-02" db="EMBL/GenBank/DDBJ databases">
        <title>A draft genome for the cacao thread blight pathogen Marasmius crinis-equi.</title>
        <authorList>
            <person name="Cohen S.P."/>
            <person name="Baruah I.K."/>
            <person name="Amoako-Attah I."/>
            <person name="Bukari Y."/>
            <person name="Meinhardt L.W."/>
            <person name="Bailey B.A."/>
        </authorList>
    </citation>
    <scope>NUCLEOTIDE SEQUENCE [LARGE SCALE GENOMIC DNA]</scope>
    <source>
        <strain evidence="1 2">GH-76</strain>
    </source>
</reference>
<evidence type="ECO:0000313" key="1">
    <source>
        <dbReference type="EMBL" id="KAL0571310.1"/>
    </source>
</evidence>
<gene>
    <name evidence="1" type="ORF">V5O48_010660</name>
</gene>
<accession>A0ABR3F7T5</accession>
<proteinExistence type="predicted"/>
<sequence length="92" mass="9720">MLYSLQSGMLYPITEFTQVIFQWVVDPKANGKGPIALGILVTEVAAIAPTLIIARSGSGKSPGIVEEAISSIQFASIDSTDEIHSAKTDANK</sequence>
<evidence type="ECO:0000313" key="2">
    <source>
        <dbReference type="Proteomes" id="UP001465976"/>
    </source>
</evidence>
<protein>
    <submittedName>
        <fullName evidence="1">Uncharacterized protein</fullName>
    </submittedName>
</protein>
<organism evidence="1 2">
    <name type="scientific">Marasmius crinis-equi</name>
    <dbReference type="NCBI Taxonomy" id="585013"/>
    <lineage>
        <taxon>Eukaryota</taxon>
        <taxon>Fungi</taxon>
        <taxon>Dikarya</taxon>
        <taxon>Basidiomycota</taxon>
        <taxon>Agaricomycotina</taxon>
        <taxon>Agaricomycetes</taxon>
        <taxon>Agaricomycetidae</taxon>
        <taxon>Agaricales</taxon>
        <taxon>Marasmiineae</taxon>
        <taxon>Marasmiaceae</taxon>
        <taxon>Marasmius</taxon>
    </lineage>
</organism>
<dbReference type="EMBL" id="JBAHYK010000789">
    <property type="protein sequence ID" value="KAL0571310.1"/>
    <property type="molecule type" value="Genomic_DNA"/>
</dbReference>
<feature type="non-terminal residue" evidence="1">
    <location>
        <position position="92"/>
    </location>
</feature>
<name>A0ABR3F7T5_9AGAR</name>
<dbReference type="Proteomes" id="UP001465976">
    <property type="component" value="Unassembled WGS sequence"/>
</dbReference>
<comment type="caution">
    <text evidence="1">The sequence shown here is derived from an EMBL/GenBank/DDBJ whole genome shotgun (WGS) entry which is preliminary data.</text>
</comment>
<keyword evidence="2" id="KW-1185">Reference proteome</keyword>